<dbReference type="AlphaFoldDB" id="M1MRF6"/>
<dbReference type="Proteomes" id="UP000011728">
    <property type="component" value="Chromosome"/>
</dbReference>
<feature type="compositionally biased region" description="Polar residues" evidence="1">
    <location>
        <begin position="13"/>
        <end position="24"/>
    </location>
</feature>
<evidence type="ECO:0000313" key="3">
    <source>
        <dbReference type="Proteomes" id="UP000011728"/>
    </source>
</evidence>
<organism evidence="2 3">
    <name type="scientific">Clostridium saccharoperbutylacetonicum N1-4(HMT)</name>
    <dbReference type="NCBI Taxonomy" id="931276"/>
    <lineage>
        <taxon>Bacteria</taxon>
        <taxon>Bacillati</taxon>
        <taxon>Bacillota</taxon>
        <taxon>Clostridia</taxon>
        <taxon>Eubacteriales</taxon>
        <taxon>Clostridiaceae</taxon>
        <taxon>Clostridium</taxon>
    </lineage>
</organism>
<feature type="region of interest" description="Disordered" evidence="1">
    <location>
        <begin position="1"/>
        <end position="28"/>
    </location>
</feature>
<proteinExistence type="predicted"/>
<name>M1MRF6_9CLOT</name>
<dbReference type="EMBL" id="CP004121">
    <property type="protein sequence ID" value="AGF57326.1"/>
    <property type="molecule type" value="Genomic_DNA"/>
</dbReference>
<gene>
    <name evidence="2" type="ORF">Cspa_c35650</name>
</gene>
<evidence type="ECO:0000313" key="2">
    <source>
        <dbReference type="EMBL" id="AGF57326.1"/>
    </source>
</evidence>
<protein>
    <submittedName>
        <fullName evidence="2">Uncharacterized protein</fullName>
    </submittedName>
</protein>
<dbReference type="HOGENOM" id="CLU_2367919_0_0_9"/>
<reference evidence="2 3" key="1">
    <citation type="submission" date="2013-02" db="EMBL/GenBank/DDBJ databases">
        <title>Genome sequence of Clostridium saccharoperbutylacetonicum N1-4(HMT).</title>
        <authorList>
            <person name="Poehlein A."/>
            <person name="Daniel R."/>
        </authorList>
    </citation>
    <scope>NUCLEOTIDE SEQUENCE [LARGE SCALE GENOMIC DNA]</scope>
    <source>
        <strain evidence="3">N1-4(HMT)</strain>
    </source>
</reference>
<keyword evidence="3" id="KW-1185">Reference proteome</keyword>
<dbReference type="KEGG" id="csr:Cspa_c35650"/>
<evidence type="ECO:0000256" key="1">
    <source>
        <dbReference type="SAM" id="MobiDB-lite"/>
    </source>
</evidence>
<accession>M1MRF6</accession>
<sequence length="95" mass="10660">MIVPYSSAEGEAATNSQAKGPNSDETLESLMTPKKQSFNLALIIINYYKLALKENLSGTITEANCLRNSSLFYVYESIVFQKFEKLMKSIVIKDK</sequence>